<dbReference type="PANTHER" id="PTHR13136:SF11">
    <property type="entry name" value="TESTIS-EXPRESSED PROTEIN 30"/>
    <property type="match status" value="1"/>
</dbReference>
<dbReference type="Gene3D" id="3.40.50.1820">
    <property type="entry name" value="alpha/beta hydrolase"/>
    <property type="match status" value="1"/>
</dbReference>
<dbReference type="InterPro" id="IPR029058">
    <property type="entry name" value="AB_hydrolase_fold"/>
</dbReference>
<dbReference type="InterPro" id="IPR046879">
    <property type="entry name" value="KANL3/Tex30_Abhydrolase"/>
</dbReference>
<reference evidence="2 3" key="1">
    <citation type="submission" date="2019-07" db="EMBL/GenBank/DDBJ databases">
        <title>Diversity of Bacteria from Kongsfjorden, Arctic.</title>
        <authorList>
            <person name="Yu Y."/>
        </authorList>
    </citation>
    <scope>NUCLEOTIDE SEQUENCE [LARGE SCALE GENOMIC DNA]</scope>
    <source>
        <strain evidence="2 3">SM1923</strain>
    </source>
</reference>
<dbReference type="STRING" id="553385.GCA_000591415_03038"/>
<feature type="domain" description="KANL3/Tex30 alpha/beta hydrolase-like" evidence="1">
    <location>
        <begin position="60"/>
        <end position="264"/>
    </location>
</feature>
<dbReference type="PANTHER" id="PTHR13136">
    <property type="entry name" value="TESTIS DEVELOPMENT PROTEIN PRTD"/>
    <property type="match status" value="1"/>
</dbReference>
<organism evidence="2 3">
    <name type="scientific">Cobetia crustatorum</name>
    <dbReference type="NCBI Taxonomy" id="553385"/>
    <lineage>
        <taxon>Bacteria</taxon>
        <taxon>Pseudomonadati</taxon>
        <taxon>Pseudomonadota</taxon>
        <taxon>Gammaproteobacteria</taxon>
        <taxon>Oceanospirillales</taxon>
        <taxon>Halomonadaceae</taxon>
        <taxon>Cobetia</taxon>
    </lineage>
</organism>
<keyword evidence="3" id="KW-1185">Reference proteome</keyword>
<dbReference type="InterPro" id="IPR026555">
    <property type="entry name" value="NSL3/Tex30"/>
</dbReference>
<accession>A0A558HUQ5</accession>
<dbReference type="SUPFAM" id="SSF53474">
    <property type="entry name" value="alpha/beta-Hydrolases"/>
    <property type="match status" value="1"/>
</dbReference>
<evidence type="ECO:0000259" key="1">
    <source>
        <dbReference type="Pfam" id="PF20408"/>
    </source>
</evidence>
<comment type="caution">
    <text evidence="2">The sequence shown here is derived from an EMBL/GenBank/DDBJ whole genome shotgun (WGS) entry which is preliminary data.</text>
</comment>
<evidence type="ECO:0000313" key="3">
    <source>
        <dbReference type="Proteomes" id="UP000319941"/>
    </source>
</evidence>
<protein>
    <submittedName>
        <fullName evidence="2">Dienelactone hydrolase</fullName>
    </submittedName>
</protein>
<dbReference type="GO" id="GO:0016787">
    <property type="term" value="F:hydrolase activity"/>
    <property type="evidence" value="ECO:0007669"/>
    <property type="project" value="UniProtKB-KW"/>
</dbReference>
<dbReference type="EMBL" id="VNFH01000002">
    <property type="protein sequence ID" value="TVU72854.1"/>
    <property type="molecule type" value="Genomic_DNA"/>
</dbReference>
<gene>
    <name evidence="2" type="ORF">FQP86_04140</name>
</gene>
<sequence length="269" mass="29432">MAEAPFPYEQEGFCPASLEEVAIELAMRITLSEVELIERGPWRGWIASLGSLEIHGSPRRAILLHAHGAGGGRETGFHQQFGVACAREGMAWLAFDFGYLVQMRREGKRRPPPRLPGLIDEMAQWCEALAPSLAALGGVPLLVGGKSMGSRVASHLMQALAGPMPERCLECSPIGWYALGYPFHPTGKPEKLRIAHLPDIDMPGLICQGTRDPFGTQEDVQGYALPERVTLHWLQDGEHDFKPRRSSGETQQRLIASAAHVLAHHPALG</sequence>
<dbReference type="RefSeq" id="WP_144726690.1">
    <property type="nucleotide sequence ID" value="NZ_CAWOWR010000076.1"/>
</dbReference>
<keyword evidence="2" id="KW-0378">Hydrolase</keyword>
<dbReference type="Proteomes" id="UP000319941">
    <property type="component" value="Unassembled WGS sequence"/>
</dbReference>
<proteinExistence type="predicted"/>
<dbReference type="Pfam" id="PF20408">
    <property type="entry name" value="Abhydrolase_11"/>
    <property type="match status" value="1"/>
</dbReference>
<dbReference type="OrthoDB" id="652634at2"/>
<dbReference type="AlphaFoldDB" id="A0A558HUQ5"/>
<name>A0A558HUQ5_9GAMM</name>
<evidence type="ECO:0000313" key="2">
    <source>
        <dbReference type="EMBL" id="TVU72854.1"/>
    </source>
</evidence>